<keyword evidence="2" id="KW-1185">Reference proteome</keyword>
<dbReference type="GO" id="GO:0016746">
    <property type="term" value="F:acyltransferase activity"/>
    <property type="evidence" value="ECO:0007669"/>
    <property type="project" value="UniProtKB-KW"/>
</dbReference>
<accession>A0AAE3GHU4</accession>
<reference evidence="1" key="1">
    <citation type="submission" date="2022-06" db="EMBL/GenBank/DDBJ databases">
        <title>Genomic Encyclopedia of Archaeal and Bacterial Type Strains, Phase II (KMG-II): from individual species to whole genera.</title>
        <authorList>
            <person name="Goeker M."/>
        </authorList>
    </citation>
    <scope>NUCLEOTIDE SEQUENCE</scope>
    <source>
        <strain evidence="1">DSM 43935</strain>
    </source>
</reference>
<dbReference type="GO" id="GO:0044550">
    <property type="term" value="P:secondary metabolite biosynthetic process"/>
    <property type="evidence" value="ECO:0007669"/>
    <property type="project" value="TreeGrafter"/>
</dbReference>
<name>A0AAE3GHU4_9PSEU</name>
<dbReference type="SUPFAM" id="SSF53901">
    <property type="entry name" value="Thiolase-like"/>
    <property type="match status" value="1"/>
</dbReference>
<organism evidence="1 2">
    <name type="scientific">Goodfellowiella coeruleoviolacea</name>
    <dbReference type="NCBI Taxonomy" id="334858"/>
    <lineage>
        <taxon>Bacteria</taxon>
        <taxon>Bacillati</taxon>
        <taxon>Actinomycetota</taxon>
        <taxon>Actinomycetes</taxon>
        <taxon>Pseudonocardiales</taxon>
        <taxon>Pseudonocardiaceae</taxon>
        <taxon>Goodfellowiella</taxon>
    </lineage>
</organism>
<dbReference type="Proteomes" id="UP001206128">
    <property type="component" value="Unassembled WGS sequence"/>
</dbReference>
<dbReference type="PANTHER" id="PTHR34069:SF2">
    <property type="entry name" value="BETA-KETOACYL-[ACYL-CARRIER-PROTEIN] SYNTHASE III"/>
    <property type="match status" value="1"/>
</dbReference>
<evidence type="ECO:0000313" key="1">
    <source>
        <dbReference type="EMBL" id="MCP2167664.1"/>
    </source>
</evidence>
<dbReference type="EMBL" id="JAMTCK010000011">
    <property type="protein sequence ID" value="MCP2167664.1"/>
    <property type="molecule type" value="Genomic_DNA"/>
</dbReference>
<dbReference type="Gene3D" id="3.40.47.10">
    <property type="match status" value="2"/>
</dbReference>
<dbReference type="PANTHER" id="PTHR34069">
    <property type="entry name" value="3-OXOACYL-[ACYL-CARRIER-PROTEIN] SYNTHASE 3"/>
    <property type="match status" value="1"/>
</dbReference>
<comment type="caution">
    <text evidence="1">The sequence shown here is derived from an EMBL/GenBank/DDBJ whole genome shotgun (WGS) entry which is preliminary data.</text>
</comment>
<protein>
    <submittedName>
        <fullName evidence="1">3-oxoacyl-[acyl-carrier-protein] synthase-3</fullName>
    </submittedName>
</protein>
<dbReference type="RefSeq" id="WP_253774763.1">
    <property type="nucleotide sequence ID" value="NZ_JAMTCK010000011.1"/>
</dbReference>
<dbReference type="AlphaFoldDB" id="A0AAE3GHU4"/>
<dbReference type="InterPro" id="IPR016039">
    <property type="entry name" value="Thiolase-like"/>
</dbReference>
<gene>
    <name evidence="1" type="ORF">LX83_004537</name>
</gene>
<sequence length="331" mass="35865">MSAIALRAASWYLPDDSLAVADLPELAGLRAVERETCLALGVDRVAVADDLSAVDLGVRAAQQALAQAGLRPDDVDVLILVQPRAPEALMASDATHTQALLGAHRALSFSVGDLGCASIAPALLTARGLLSADPDLRTVLVVHGSKPAPPHRYRHPVTVNGDSGQALVVSRQGPVRVLDILVETNGAYWDLFRVDYRDQPWQQWREKCTNVATYSFRLGGETRNRLRALYDRLLRRNGLRPDEITHHVSHNLSLGGFRFLEESLGVEIDEVCRTNLRRYGHLGPNDMLLNLYAALGPRPAGTTSRVVAFNASPAAAWSAMLVETGHKVLAG</sequence>
<proteinExistence type="predicted"/>
<evidence type="ECO:0000313" key="2">
    <source>
        <dbReference type="Proteomes" id="UP001206128"/>
    </source>
</evidence>